<dbReference type="InterPro" id="IPR026797">
    <property type="entry name" value="HAUS_6"/>
</dbReference>
<dbReference type="GO" id="GO:0051225">
    <property type="term" value="P:spindle assembly"/>
    <property type="evidence" value="ECO:0007669"/>
    <property type="project" value="InterPro"/>
</dbReference>
<feature type="domain" description="HAUS augmin-like complex subunit 6 N-terminal" evidence="1">
    <location>
        <begin position="24"/>
        <end position="211"/>
    </location>
</feature>
<dbReference type="AlphaFoldDB" id="A0A1A9VL39"/>
<dbReference type="Proteomes" id="UP000078200">
    <property type="component" value="Unassembled WGS sequence"/>
</dbReference>
<keyword evidence="3" id="KW-1185">Reference proteome</keyword>
<name>A0A1A9VL39_GLOAU</name>
<evidence type="ECO:0000313" key="3">
    <source>
        <dbReference type="Proteomes" id="UP000078200"/>
    </source>
</evidence>
<reference evidence="2" key="1">
    <citation type="submission" date="2020-05" db="UniProtKB">
        <authorList>
            <consortium name="EnsemblMetazoa"/>
        </authorList>
    </citation>
    <scope>IDENTIFICATION</scope>
    <source>
        <strain evidence="2">TTRI</strain>
    </source>
</reference>
<protein>
    <recommendedName>
        <fullName evidence="1">HAUS augmin-like complex subunit 6 N-terminal domain-containing protein</fullName>
    </recommendedName>
</protein>
<dbReference type="Pfam" id="PF14661">
    <property type="entry name" value="HAUS6_N"/>
    <property type="match status" value="1"/>
</dbReference>
<dbReference type="PANTHER" id="PTHR16151">
    <property type="entry name" value="HAUS AUGMIN-LIKE COMPLEX SUBUNIT 6"/>
    <property type="match status" value="1"/>
</dbReference>
<dbReference type="GO" id="GO:1990498">
    <property type="term" value="C:mitotic spindle microtubule"/>
    <property type="evidence" value="ECO:0007669"/>
    <property type="project" value="TreeGrafter"/>
</dbReference>
<dbReference type="VEuPathDB" id="VectorBase:GAUT040269"/>
<dbReference type="PANTHER" id="PTHR16151:SF2">
    <property type="entry name" value="HAUS AUGMIN-LIKE COMPLEX SUBUNIT 6"/>
    <property type="match status" value="1"/>
</dbReference>
<proteinExistence type="predicted"/>
<evidence type="ECO:0000259" key="1">
    <source>
        <dbReference type="Pfam" id="PF14661"/>
    </source>
</evidence>
<dbReference type="GO" id="GO:0070652">
    <property type="term" value="C:HAUS complex"/>
    <property type="evidence" value="ECO:0007669"/>
    <property type="project" value="InterPro"/>
</dbReference>
<evidence type="ECO:0000313" key="2">
    <source>
        <dbReference type="EnsemblMetazoa" id="GAUT040269-PA"/>
    </source>
</evidence>
<dbReference type="EnsemblMetazoa" id="GAUT040269-RA">
    <property type="protein sequence ID" value="GAUT040269-PA"/>
    <property type="gene ID" value="GAUT040269"/>
</dbReference>
<dbReference type="GO" id="GO:0008017">
    <property type="term" value="F:microtubule binding"/>
    <property type="evidence" value="ECO:0007669"/>
    <property type="project" value="TreeGrafter"/>
</dbReference>
<accession>A0A1A9VL39</accession>
<sequence length="615" mass="71105">MLFRMRRFTICPYGEGERELSGKLYQKLLGLTKLYPPEEGMRKCLSNVMFITVNQNAFLEVISYLFRIFDAIEFKKRFFWPINDKKSETEFRVNAIVYLKFLNEKYQLNWNGINTYLGVKPGGIKFIIFMMNFVNFIIQELIKQREKQLGDNFQYVKQQLSNADLRKLLKKDTLLKEYASAYLETMNKVNQRSFIEKTNLIREKLNQLAAEIGCSVKMLLSDVFLKKFESHVQTLYANQFGIKRCKVLKMEENIVEAKRILDEFHSKELAYKSDIKSFSQHLPQLPDDLSIMKSPNDEMSVNSLITIYNGLHDRIQSQLSYEEQALCPPTWLRDKLNDLQNKLLQMDLELNGFRKTISGGRQKFPHSTPISNGEKEKNNLGMNLIRTPSIKIDVPNAYAMPRISLFDADNPCGYDLSKLDQGSILKECKIIDPTKLLKTLQKSENVSKFETTSSLEIKCTSLPDEEKENYNPGINMIINMKSCSSEMENTTQSVTPLTPTPFNAKKNNRIRNVNKNNIRSLMPNKNLAAIEELPNESTNSDNLSMSPWGLLDPLVILNIDHSLKLNEEANNDLKRFEKKSEVKRIFNLFDHETKWEGNDDALSDTSDSILNDTIM</sequence>
<dbReference type="InterPro" id="IPR028163">
    <property type="entry name" value="HAUS_6_N"/>
</dbReference>
<organism evidence="2 3">
    <name type="scientific">Glossina austeni</name>
    <name type="common">Savannah tsetse fly</name>
    <dbReference type="NCBI Taxonomy" id="7395"/>
    <lineage>
        <taxon>Eukaryota</taxon>
        <taxon>Metazoa</taxon>
        <taxon>Ecdysozoa</taxon>
        <taxon>Arthropoda</taxon>
        <taxon>Hexapoda</taxon>
        <taxon>Insecta</taxon>
        <taxon>Pterygota</taxon>
        <taxon>Neoptera</taxon>
        <taxon>Endopterygota</taxon>
        <taxon>Diptera</taxon>
        <taxon>Brachycera</taxon>
        <taxon>Muscomorpha</taxon>
        <taxon>Hippoboscoidea</taxon>
        <taxon>Glossinidae</taxon>
        <taxon>Glossina</taxon>
    </lineage>
</organism>